<gene>
    <name evidence="2" type="ORF">EXIGLDRAFT_762272</name>
</gene>
<dbReference type="AlphaFoldDB" id="A0A166BC29"/>
<evidence type="ECO:0000313" key="2">
    <source>
        <dbReference type="EMBL" id="KZV99809.1"/>
    </source>
</evidence>
<feature type="region of interest" description="Disordered" evidence="1">
    <location>
        <begin position="91"/>
        <end position="129"/>
    </location>
</feature>
<evidence type="ECO:0000313" key="3">
    <source>
        <dbReference type="Proteomes" id="UP000077266"/>
    </source>
</evidence>
<protein>
    <submittedName>
        <fullName evidence="2">Uncharacterized protein</fullName>
    </submittedName>
</protein>
<accession>A0A166BC29</accession>
<dbReference type="Proteomes" id="UP000077266">
    <property type="component" value="Unassembled WGS sequence"/>
</dbReference>
<dbReference type="InParanoid" id="A0A166BC29"/>
<reference evidence="2 3" key="1">
    <citation type="journal article" date="2016" name="Mol. Biol. Evol.">
        <title>Comparative Genomics of Early-Diverging Mushroom-Forming Fungi Provides Insights into the Origins of Lignocellulose Decay Capabilities.</title>
        <authorList>
            <person name="Nagy L.G."/>
            <person name="Riley R."/>
            <person name="Tritt A."/>
            <person name="Adam C."/>
            <person name="Daum C."/>
            <person name="Floudas D."/>
            <person name="Sun H."/>
            <person name="Yadav J.S."/>
            <person name="Pangilinan J."/>
            <person name="Larsson K.H."/>
            <person name="Matsuura K."/>
            <person name="Barry K."/>
            <person name="Labutti K."/>
            <person name="Kuo R."/>
            <person name="Ohm R.A."/>
            <person name="Bhattacharya S.S."/>
            <person name="Shirouzu T."/>
            <person name="Yoshinaga Y."/>
            <person name="Martin F.M."/>
            <person name="Grigoriev I.V."/>
            <person name="Hibbett D.S."/>
        </authorList>
    </citation>
    <scope>NUCLEOTIDE SEQUENCE [LARGE SCALE GENOMIC DNA]</scope>
    <source>
        <strain evidence="2 3">HHB12029</strain>
    </source>
</reference>
<keyword evidence="3" id="KW-1185">Reference proteome</keyword>
<feature type="compositionally biased region" description="Pro residues" evidence="1">
    <location>
        <begin position="343"/>
        <end position="368"/>
    </location>
</feature>
<organism evidence="2 3">
    <name type="scientific">Exidia glandulosa HHB12029</name>
    <dbReference type="NCBI Taxonomy" id="1314781"/>
    <lineage>
        <taxon>Eukaryota</taxon>
        <taxon>Fungi</taxon>
        <taxon>Dikarya</taxon>
        <taxon>Basidiomycota</taxon>
        <taxon>Agaricomycotina</taxon>
        <taxon>Agaricomycetes</taxon>
        <taxon>Auriculariales</taxon>
        <taxon>Exidiaceae</taxon>
        <taxon>Exidia</taxon>
    </lineage>
</organism>
<feature type="region of interest" description="Disordered" evidence="1">
    <location>
        <begin position="317"/>
        <end position="368"/>
    </location>
</feature>
<evidence type="ECO:0000256" key="1">
    <source>
        <dbReference type="SAM" id="MobiDB-lite"/>
    </source>
</evidence>
<name>A0A166BC29_EXIGL</name>
<dbReference type="EMBL" id="KV425906">
    <property type="protein sequence ID" value="KZV99809.1"/>
    <property type="molecule type" value="Genomic_DNA"/>
</dbReference>
<feature type="compositionally biased region" description="Acidic residues" evidence="1">
    <location>
        <begin position="119"/>
        <end position="129"/>
    </location>
</feature>
<proteinExistence type="predicted"/>
<sequence length="368" mass="38476">MAVAAHFVHNSDLDSAPPPLCTASSSAGSALHTLANVATQISPQHHGSTADRSSLPVLVVQPAAAAAPPPVLSFFPPDSLLPATLASSMSSKAPACKRPTTDPVPEPLCPTKRKAAQDSSDEDEADDDKVEVEDYVGLLHVFALPPPIKKSAPAAKPLLIHQTGSFTVAPEALTKPKTLKMLPANAVAKLIINDLDLRSLHQAVEKKRQDIYFHVDKPLSSNPLAQMDNNTFTKPDHPDIHCLLHAVSGLHWDVGGDAGLGWAQIAPDNDTLKWLPLGSQVFTARTAIKTPTAAAAAKAAAATAAAAAIAAAPAVPIPPPQPVQDENVPPSPPANPYHYPHAHYPPPPPHPYAHPLPAPYPPAPACPP</sequence>